<dbReference type="CDD" id="cd06571">
    <property type="entry name" value="Bac_DnaA_C"/>
    <property type="match status" value="1"/>
</dbReference>
<proteinExistence type="predicted"/>
<dbReference type="GO" id="GO:0006270">
    <property type="term" value="P:DNA replication initiation"/>
    <property type="evidence" value="ECO:0007669"/>
    <property type="project" value="InterPro"/>
</dbReference>
<keyword evidence="4" id="KW-1185">Reference proteome</keyword>
<dbReference type="Proteomes" id="UP000249453">
    <property type="component" value="Unassembled WGS sequence"/>
</dbReference>
<dbReference type="InterPro" id="IPR010921">
    <property type="entry name" value="Trp_repressor/repl_initiator"/>
</dbReference>
<dbReference type="AlphaFoldDB" id="A0A364JVJ3"/>
<dbReference type="Gene3D" id="1.10.1750.10">
    <property type="match status" value="1"/>
</dbReference>
<dbReference type="SUPFAM" id="SSF48295">
    <property type="entry name" value="TrpR-like"/>
    <property type="match status" value="1"/>
</dbReference>
<dbReference type="Pfam" id="PF08299">
    <property type="entry name" value="Bac_DnaA_C"/>
    <property type="match status" value="1"/>
</dbReference>
<feature type="coiled-coil region" evidence="1">
    <location>
        <begin position="16"/>
        <end position="55"/>
    </location>
</feature>
<accession>A0A364JVJ3</accession>
<evidence type="ECO:0000313" key="3">
    <source>
        <dbReference type="EMBL" id="RAK29133.1"/>
    </source>
</evidence>
<dbReference type="EMBL" id="QLMK01000005">
    <property type="protein sequence ID" value="RAK29133.1"/>
    <property type="molecule type" value="Genomic_DNA"/>
</dbReference>
<evidence type="ECO:0000259" key="2">
    <source>
        <dbReference type="SMART" id="SM00760"/>
    </source>
</evidence>
<protein>
    <submittedName>
        <fullName evidence="3">DnaA-like protein</fullName>
    </submittedName>
</protein>
<evidence type="ECO:0000256" key="1">
    <source>
        <dbReference type="SAM" id="Coils"/>
    </source>
</evidence>
<reference evidence="3 4" key="1">
    <citation type="submission" date="2018-06" db="EMBL/GenBank/DDBJ databases">
        <title>Genomic Encyclopedia of Type Strains, Phase IV (KMG-IV): sequencing the most valuable type-strain genomes for metagenomic binning, comparative biology and taxonomic classification.</title>
        <authorList>
            <person name="Goeker M."/>
        </authorList>
    </citation>
    <scope>NUCLEOTIDE SEQUENCE [LARGE SCALE GENOMIC DNA]</scope>
    <source>
        <strain evidence="3 4">DSM 26720</strain>
    </source>
</reference>
<organism evidence="3 4">
    <name type="scientific">Falsochrobactrum ovis</name>
    <dbReference type="NCBI Taxonomy" id="1293442"/>
    <lineage>
        <taxon>Bacteria</taxon>
        <taxon>Pseudomonadati</taxon>
        <taxon>Pseudomonadota</taxon>
        <taxon>Alphaproteobacteria</taxon>
        <taxon>Hyphomicrobiales</taxon>
        <taxon>Brucellaceae</taxon>
        <taxon>Falsochrobactrum</taxon>
    </lineage>
</organism>
<dbReference type="RefSeq" id="WP_111575287.1">
    <property type="nucleotide sequence ID" value="NZ_JBHEEY010000004.1"/>
</dbReference>
<dbReference type="GO" id="GO:0005524">
    <property type="term" value="F:ATP binding"/>
    <property type="evidence" value="ECO:0007669"/>
    <property type="project" value="InterPro"/>
</dbReference>
<keyword evidence="1" id="KW-0175">Coiled coil</keyword>
<feature type="domain" description="Chromosomal replication initiator DnaA C-terminal" evidence="2">
    <location>
        <begin position="80"/>
        <end position="150"/>
    </location>
</feature>
<dbReference type="InterPro" id="IPR013159">
    <property type="entry name" value="DnaA_C"/>
</dbReference>
<name>A0A364JVJ3_9HYPH</name>
<dbReference type="SMART" id="SM00760">
    <property type="entry name" value="Bac_DnaA_C"/>
    <property type="match status" value="1"/>
</dbReference>
<comment type="caution">
    <text evidence="3">The sequence shown here is derived from an EMBL/GenBank/DDBJ whole genome shotgun (WGS) entry which is preliminary data.</text>
</comment>
<dbReference type="GO" id="GO:0043565">
    <property type="term" value="F:sequence-specific DNA binding"/>
    <property type="evidence" value="ECO:0007669"/>
    <property type="project" value="InterPro"/>
</dbReference>
<evidence type="ECO:0000313" key="4">
    <source>
        <dbReference type="Proteomes" id="UP000249453"/>
    </source>
</evidence>
<gene>
    <name evidence="3" type="ORF">C7374_105184</name>
</gene>
<dbReference type="GO" id="GO:0006275">
    <property type="term" value="P:regulation of DNA replication"/>
    <property type="evidence" value="ECO:0007669"/>
    <property type="project" value="InterPro"/>
</dbReference>
<dbReference type="OrthoDB" id="7776290at2"/>
<sequence>MFAVSATRTNQGAARIIAERMRKQRLEREAEMKRREEAELEAKRREMERRDAIRAKQDVLFEKVIGCYREVEITGEIKLSVKDIAQTAIVDSGLSFDDVLGPRRTRHLANYRHYAILCVWALRPDMSLPNIGKHLGGRDHTTVLHAIRRFGFDSRSDAARFIKQHGRDATMARLAKQAA</sequence>